<evidence type="ECO:0000256" key="2">
    <source>
        <dbReference type="ARBA" id="ARBA00023125"/>
    </source>
</evidence>
<dbReference type="PANTHER" id="PTHR43280:SF28">
    <property type="entry name" value="HTH-TYPE TRANSCRIPTIONAL ACTIVATOR RHAS"/>
    <property type="match status" value="1"/>
</dbReference>
<dbReference type="EMBL" id="FQYR01000004">
    <property type="protein sequence ID" value="SHJ62937.1"/>
    <property type="molecule type" value="Genomic_DNA"/>
</dbReference>
<evidence type="ECO:0000256" key="1">
    <source>
        <dbReference type="ARBA" id="ARBA00023015"/>
    </source>
</evidence>
<proteinExistence type="predicted"/>
<dbReference type="Pfam" id="PF08448">
    <property type="entry name" value="PAS_4"/>
    <property type="match status" value="1"/>
</dbReference>
<dbReference type="InterPro" id="IPR018062">
    <property type="entry name" value="HTH_AraC-typ_CS"/>
</dbReference>
<dbReference type="AlphaFoldDB" id="A0A1M6KVF5"/>
<dbReference type="PROSITE" id="PS01124">
    <property type="entry name" value="HTH_ARAC_FAMILY_2"/>
    <property type="match status" value="1"/>
</dbReference>
<dbReference type="InterPro" id="IPR000014">
    <property type="entry name" value="PAS"/>
</dbReference>
<evidence type="ECO:0000313" key="6">
    <source>
        <dbReference type="Proteomes" id="UP000184510"/>
    </source>
</evidence>
<dbReference type="SUPFAM" id="SSF46689">
    <property type="entry name" value="Homeodomain-like"/>
    <property type="match status" value="2"/>
</dbReference>
<organism evidence="5 6">
    <name type="scientific">Rubritalea squalenifaciens DSM 18772</name>
    <dbReference type="NCBI Taxonomy" id="1123071"/>
    <lineage>
        <taxon>Bacteria</taxon>
        <taxon>Pseudomonadati</taxon>
        <taxon>Verrucomicrobiota</taxon>
        <taxon>Verrucomicrobiia</taxon>
        <taxon>Verrucomicrobiales</taxon>
        <taxon>Rubritaleaceae</taxon>
        <taxon>Rubritalea</taxon>
    </lineage>
</organism>
<dbReference type="Gene3D" id="1.10.10.60">
    <property type="entry name" value="Homeodomain-like"/>
    <property type="match status" value="1"/>
</dbReference>
<dbReference type="InterPro" id="IPR018060">
    <property type="entry name" value="HTH_AraC"/>
</dbReference>
<dbReference type="GO" id="GO:0003700">
    <property type="term" value="F:DNA-binding transcription factor activity"/>
    <property type="evidence" value="ECO:0007669"/>
    <property type="project" value="InterPro"/>
</dbReference>
<reference evidence="5 6" key="1">
    <citation type="submission" date="2016-11" db="EMBL/GenBank/DDBJ databases">
        <authorList>
            <person name="Jaros S."/>
            <person name="Januszkiewicz K."/>
            <person name="Wedrychowicz H."/>
        </authorList>
    </citation>
    <scope>NUCLEOTIDE SEQUENCE [LARGE SCALE GENOMIC DNA]</scope>
    <source>
        <strain evidence="5 6">DSM 18772</strain>
    </source>
</reference>
<evidence type="ECO:0000313" key="5">
    <source>
        <dbReference type="EMBL" id="SHJ62937.1"/>
    </source>
</evidence>
<dbReference type="InParanoid" id="A0A1M6KVF5"/>
<dbReference type="GO" id="GO:0043565">
    <property type="term" value="F:sequence-specific DNA binding"/>
    <property type="evidence" value="ECO:0007669"/>
    <property type="project" value="InterPro"/>
</dbReference>
<dbReference type="PROSITE" id="PS00041">
    <property type="entry name" value="HTH_ARAC_FAMILY_1"/>
    <property type="match status" value="1"/>
</dbReference>
<dbReference type="InterPro" id="IPR013656">
    <property type="entry name" value="PAS_4"/>
</dbReference>
<keyword evidence="3" id="KW-0804">Transcription</keyword>
<evidence type="ECO:0000259" key="4">
    <source>
        <dbReference type="PROSITE" id="PS01124"/>
    </source>
</evidence>
<dbReference type="STRING" id="1123071.SAMN02745181_2215"/>
<dbReference type="SUPFAM" id="SSF55785">
    <property type="entry name" value="PYP-like sensor domain (PAS domain)"/>
    <property type="match status" value="1"/>
</dbReference>
<dbReference type="CDD" id="cd00130">
    <property type="entry name" value="PAS"/>
    <property type="match status" value="1"/>
</dbReference>
<dbReference type="OrthoDB" id="9776408at2"/>
<accession>A0A1M6KVF5</accession>
<name>A0A1M6KVF5_9BACT</name>
<sequence>MTPREFFAQLDHPLTGVTLFDHVPDIVYFIKDTEGRYIAVNKTLLKRLGLENKEDIIGKKAVDVFPDPLGEGFSTQDQNIIHTGAGIHGRLELHLYPNGKHGWCLTYKEPIFNSDRKIIGVSGISRDIHSPSEQRDDLATLQKVIVYIRNNVDQPLRLPELAEMVDLSVYQLDQRIRNLYQISAGQFITQTRIEKACNLLRCTGKSIADIALDCGYSDQSAFSRQFKQTTSMTPKAFRNEVG</sequence>
<dbReference type="InterPro" id="IPR009057">
    <property type="entry name" value="Homeodomain-like_sf"/>
</dbReference>
<dbReference type="PANTHER" id="PTHR43280">
    <property type="entry name" value="ARAC-FAMILY TRANSCRIPTIONAL REGULATOR"/>
    <property type="match status" value="1"/>
</dbReference>
<dbReference type="RefSeq" id="WP_143183820.1">
    <property type="nucleotide sequence ID" value="NZ_FQYR01000004.1"/>
</dbReference>
<dbReference type="NCBIfam" id="TIGR00229">
    <property type="entry name" value="sensory_box"/>
    <property type="match status" value="1"/>
</dbReference>
<keyword evidence="2" id="KW-0238">DNA-binding</keyword>
<feature type="domain" description="HTH araC/xylS-type" evidence="4">
    <location>
        <begin position="142"/>
        <end position="240"/>
    </location>
</feature>
<protein>
    <submittedName>
        <fullName evidence="5">PAS domain S-box-containing protein</fullName>
    </submittedName>
</protein>
<dbReference type="Gene3D" id="3.30.450.20">
    <property type="entry name" value="PAS domain"/>
    <property type="match status" value="1"/>
</dbReference>
<dbReference type="PRINTS" id="PR00032">
    <property type="entry name" value="HTHARAC"/>
</dbReference>
<dbReference type="Pfam" id="PF12833">
    <property type="entry name" value="HTH_18"/>
    <property type="match status" value="1"/>
</dbReference>
<keyword evidence="6" id="KW-1185">Reference proteome</keyword>
<gene>
    <name evidence="5" type="ORF">SAMN02745181_2215</name>
</gene>
<dbReference type="Proteomes" id="UP000184510">
    <property type="component" value="Unassembled WGS sequence"/>
</dbReference>
<dbReference type="SMART" id="SM00342">
    <property type="entry name" value="HTH_ARAC"/>
    <property type="match status" value="1"/>
</dbReference>
<dbReference type="InterPro" id="IPR035965">
    <property type="entry name" value="PAS-like_dom_sf"/>
</dbReference>
<dbReference type="InterPro" id="IPR020449">
    <property type="entry name" value="Tscrpt_reg_AraC-type_HTH"/>
</dbReference>
<evidence type="ECO:0000256" key="3">
    <source>
        <dbReference type="ARBA" id="ARBA00023163"/>
    </source>
</evidence>
<keyword evidence="1" id="KW-0805">Transcription regulation</keyword>